<dbReference type="AlphaFoldDB" id="A0A3P7NM19"/>
<name>A0A3P7NM19_DIBLA</name>
<dbReference type="OrthoDB" id="10436646at2759"/>
<keyword evidence="2" id="KW-1185">Reference proteome</keyword>
<dbReference type="EMBL" id="UYRU01092404">
    <property type="protein sequence ID" value="VDN38093.1"/>
    <property type="molecule type" value="Genomic_DNA"/>
</dbReference>
<evidence type="ECO:0000313" key="1">
    <source>
        <dbReference type="EMBL" id="VDN38093.1"/>
    </source>
</evidence>
<protein>
    <submittedName>
        <fullName evidence="1">Uncharacterized protein</fullName>
    </submittedName>
</protein>
<organism evidence="1 2">
    <name type="scientific">Dibothriocephalus latus</name>
    <name type="common">Fish tapeworm</name>
    <name type="synonym">Diphyllobothrium latum</name>
    <dbReference type="NCBI Taxonomy" id="60516"/>
    <lineage>
        <taxon>Eukaryota</taxon>
        <taxon>Metazoa</taxon>
        <taxon>Spiralia</taxon>
        <taxon>Lophotrochozoa</taxon>
        <taxon>Platyhelminthes</taxon>
        <taxon>Cestoda</taxon>
        <taxon>Eucestoda</taxon>
        <taxon>Diphyllobothriidea</taxon>
        <taxon>Diphyllobothriidae</taxon>
        <taxon>Dibothriocephalus</taxon>
    </lineage>
</organism>
<accession>A0A3P7NM19</accession>
<reference evidence="1 2" key="1">
    <citation type="submission" date="2018-11" db="EMBL/GenBank/DDBJ databases">
        <authorList>
            <consortium name="Pathogen Informatics"/>
        </authorList>
    </citation>
    <scope>NUCLEOTIDE SEQUENCE [LARGE SCALE GENOMIC DNA]</scope>
</reference>
<dbReference type="Proteomes" id="UP000281553">
    <property type="component" value="Unassembled WGS sequence"/>
</dbReference>
<sequence length="120" mass="13473">MRRIYCMSLPFLNEFLVGDLALRFLNAVSVLLSEAVMKIAEANNILQNPVLEVIEDDFDIYRHLNTPSALYTGFGASSRKRDPIFMVGYCQLHLADILMHCSVVSRSIPLLTSAGEYGFI</sequence>
<gene>
    <name evidence="1" type="ORF">DILT_LOCUS17521</name>
</gene>
<evidence type="ECO:0000313" key="2">
    <source>
        <dbReference type="Proteomes" id="UP000281553"/>
    </source>
</evidence>
<proteinExistence type="predicted"/>